<gene>
    <name evidence="1" type="ORF">MNBD_NITROSPINAE04-1998</name>
</gene>
<name>A0A3B1BWC2_9ZZZZ</name>
<dbReference type="EMBL" id="UOGA01000028">
    <property type="protein sequence ID" value="VAX14980.1"/>
    <property type="molecule type" value="Genomic_DNA"/>
</dbReference>
<reference evidence="1" key="1">
    <citation type="submission" date="2018-06" db="EMBL/GenBank/DDBJ databases">
        <authorList>
            <person name="Zhirakovskaya E."/>
        </authorList>
    </citation>
    <scope>NUCLEOTIDE SEQUENCE</scope>
</reference>
<dbReference type="AlphaFoldDB" id="A0A3B1BWC2"/>
<organism evidence="1">
    <name type="scientific">hydrothermal vent metagenome</name>
    <dbReference type="NCBI Taxonomy" id="652676"/>
    <lineage>
        <taxon>unclassified sequences</taxon>
        <taxon>metagenomes</taxon>
        <taxon>ecological metagenomes</taxon>
    </lineage>
</organism>
<sequence length="231" mass="25011">MSFLPIRKSSIAALTASLILFTPLCALAGGKAQVIAERISALFSVFQSHVAKEKNGAVYLTLPRLTPLREGSLVEIVDQNGKKAAIAMLDRVGEKFARAKIIKKTAPIIPGQAKARGTRLPVRLLFISGRAHGKNEGRLISRIEETLRESGSLDLAPADVAYFLLKRNGDLAPESLPLSELQSAAVATRSDFIIMLSIYNKKKPAVIKLTVLDKSGYRLLTESFTWDGGAV</sequence>
<accession>A0A3B1BWC2</accession>
<evidence type="ECO:0000313" key="1">
    <source>
        <dbReference type="EMBL" id="VAX14980.1"/>
    </source>
</evidence>
<proteinExistence type="predicted"/>
<protein>
    <submittedName>
        <fullName evidence="1">Uncharacterized protein</fullName>
    </submittedName>
</protein>